<sequence length="149" mass="15788">MTDERGVSTTLNYVLGLSIALILITGLLVAGGSFVETQRDQSIETELAVLAEQVSSDVMMADRLVETTSDNESVRVGRDLPPRVAGSSYEVKIEGGSDPQVVVRTTGPEITVEVPLKTSTPIESSSVSGGTIAVNYTASDRLTVEDDQQ</sequence>
<dbReference type="RefSeq" id="WP_129069076.1">
    <property type="nucleotide sequence ID" value="NZ_RDFA01000003.1"/>
</dbReference>
<gene>
    <name evidence="3" type="ORF">EAF64_11270</name>
</gene>
<feature type="compositionally biased region" description="Polar residues" evidence="1">
    <location>
        <begin position="117"/>
        <end position="140"/>
    </location>
</feature>
<keyword evidence="2" id="KW-1133">Transmembrane helix</keyword>
<comment type="caution">
    <text evidence="3">The sequence shown here is derived from an EMBL/GenBank/DDBJ whole genome shotgun (WGS) entry which is preliminary data.</text>
</comment>
<dbReference type="InterPro" id="IPR055690">
    <property type="entry name" value="DUF7266"/>
</dbReference>
<dbReference type="AlphaFoldDB" id="A0A498KZ56"/>
<dbReference type="OrthoDB" id="226715at2157"/>
<feature type="region of interest" description="Disordered" evidence="1">
    <location>
        <begin position="116"/>
        <end position="149"/>
    </location>
</feature>
<protein>
    <recommendedName>
        <fullName evidence="5">Secreted glycoprotein</fullName>
    </recommendedName>
</protein>
<keyword evidence="2" id="KW-0472">Membrane</keyword>
<accession>A0A498KZ56</accession>
<dbReference type="Proteomes" id="UP000289691">
    <property type="component" value="Unassembled WGS sequence"/>
</dbReference>
<feature type="transmembrane region" description="Helical" evidence="2">
    <location>
        <begin position="12"/>
        <end position="35"/>
    </location>
</feature>
<keyword evidence="4" id="KW-1185">Reference proteome</keyword>
<reference evidence="3 4" key="1">
    <citation type="submission" date="2019-01" db="EMBL/GenBank/DDBJ databases">
        <title>Halorientalis sp. F13-25 a new haloarchaeum isolated from hypersaline water.</title>
        <authorList>
            <person name="Ana D.-V."/>
            <person name="Cristina S.-P."/>
            <person name="Antonio V."/>
        </authorList>
    </citation>
    <scope>NUCLEOTIDE SEQUENCE [LARGE SCALE GENOMIC DNA]</scope>
    <source>
        <strain evidence="3 4">F13-25</strain>
    </source>
</reference>
<evidence type="ECO:0000313" key="4">
    <source>
        <dbReference type="Proteomes" id="UP000289691"/>
    </source>
</evidence>
<evidence type="ECO:0000256" key="1">
    <source>
        <dbReference type="SAM" id="MobiDB-lite"/>
    </source>
</evidence>
<dbReference type="Pfam" id="PF23928">
    <property type="entry name" value="DUF7266"/>
    <property type="match status" value="1"/>
</dbReference>
<name>A0A498KZ56_9EURY</name>
<dbReference type="EMBL" id="RDFA01000003">
    <property type="protein sequence ID" value="RXK49480.1"/>
    <property type="molecule type" value="Genomic_DNA"/>
</dbReference>
<keyword evidence="2" id="KW-0812">Transmembrane</keyword>
<organism evidence="3 4">
    <name type="scientific">Halorientalis pallida</name>
    <dbReference type="NCBI Taxonomy" id="2479928"/>
    <lineage>
        <taxon>Archaea</taxon>
        <taxon>Methanobacteriati</taxon>
        <taxon>Methanobacteriota</taxon>
        <taxon>Stenosarchaea group</taxon>
        <taxon>Halobacteria</taxon>
        <taxon>Halobacteriales</taxon>
        <taxon>Haloarculaceae</taxon>
        <taxon>Halorientalis</taxon>
    </lineage>
</organism>
<evidence type="ECO:0000313" key="3">
    <source>
        <dbReference type="EMBL" id="RXK49480.1"/>
    </source>
</evidence>
<proteinExistence type="predicted"/>
<evidence type="ECO:0000256" key="2">
    <source>
        <dbReference type="SAM" id="Phobius"/>
    </source>
</evidence>
<evidence type="ECO:0008006" key="5">
    <source>
        <dbReference type="Google" id="ProtNLM"/>
    </source>
</evidence>